<gene>
    <name evidence="1" type="ORF">GGQ61_001954</name>
</gene>
<dbReference type="Proteomes" id="UP000530564">
    <property type="component" value="Unassembled WGS sequence"/>
</dbReference>
<organism evidence="1 2">
    <name type="scientific">Phenylobacterium haematophilum</name>
    <dbReference type="NCBI Taxonomy" id="98513"/>
    <lineage>
        <taxon>Bacteria</taxon>
        <taxon>Pseudomonadati</taxon>
        <taxon>Pseudomonadota</taxon>
        <taxon>Alphaproteobacteria</taxon>
        <taxon>Caulobacterales</taxon>
        <taxon>Caulobacteraceae</taxon>
        <taxon>Phenylobacterium</taxon>
    </lineage>
</organism>
<comment type="caution">
    <text evidence="1">The sequence shown here is derived from an EMBL/GenBank/DDBJ whole genome shotgun (WGS) entry which is preliminary data.</text>
</comment>
<evidence type="ECO:0000313" key="1">
    <source>
        <dbReference type="EMBL" id="MBB3891237.1"/>
    </source>
</evidence>
<keyword evidence="2" id="KW-1185">Reference proteome</keyword>
<proteinExistence type="predicted"/>
<name>A0A840A1M5_9CAUL</name>
<accession>A0A840A1M5</accession>
<dbReference type="RefSeq" id="WP_183771926.1">
    <property type="nucleotide sequence ID" value="NZ_JACIDK010000002.1"/>
</dbReference>
<sequence length="133" mass="13854">MRALVLRAVPTLSQGLSVPVRLPFAGWLGYMPALGIDMRTIDALAASAALLAVLAFSQMAGQQASPDEIAAETWIIEQDMVRLLGAMSGPAEACYAMTLPSASAHEGLLPLAKDRAGVALATTCDPTMISQLT</sequence>
<dbReference type="EMBL" id="JACIDK010000002">
    <property type="protein sequence ID" value="MBB3891237.1"/>
    <property type="molecule type" value="Genomic_DNA"/>
</dbReference>
<dbReference type="AlphaFoldDB" id="A0A840A1M5"/>
<evidence type="ECO:0000313" key="2">
    <source>
        <dbReference type="Proteomes" id="UP000530564"/>
    </source>
</evidence>
<reference evidence="1 2" key="1">
    <citation type="submission" date="2020-08" db="EMBL/GenBank/DDBJ databases">
        <title>Genomic Encyclopedia of Type Strains, Phase IV (KMG-IV): sequencing the most valuable type-strain genomes for metagenomic binning, comparative biology and taxonomic classification.</title>
        <authorList>
            <person name="Goeker M."/>
        </authorList>
    </citation>
    <scope>NUCLEOTIDE SEQUENCE [LARGE SCALE GENOMIC DNA]</scope>
    <source>
        <strain evidence="1 2">DSM 21793</strain>
    </source>
</reference>
<protein>
    <submittedName>
        <fullName evidence="1">Uncharacterized protein</fullName>
    </submittedName>
</protein>